<dbReference type="Proteomes" id="UP000317243">
    <property type="component" value="Unassembled WGS sequence"/>
</dbReference>
<dbReference type="GO" id="GO:0106435">
    <property type="term" value="F:carboxylesterase activity"/>
    <property type="evidence" value="ECO:0007669"/>
    <property type="project" value="UniProtKB-EC"/>
</dbReference>
<organism evidence="4 5">
    <name type="scientific">Thalassoglobus neptunius</name>
    <dbReference type="NCBI Taxonomy" id="1938619"/>
    <lineage>
        <taxon>Bacteria</taxon>
        <taxon>Pseudomonadati</taxon>
        <taxon>Planctomycetota</taxon>
        <taxon>Planctomycetia</taxon>
        <taxon>Planctomycetales</taxon>
        <taxon>Planctomycetaceae</taxon>
        <taxon>Thalassoglobus</taxon>
    </lineage>
</organism>
<accession>A0A5C5VPP0</accession>
<evidence type="ECO:0000313" key="5">
    <source>
        <dbReference type="Proteomes" id="UP000317243"/>
    </source>
</evidence>
<evidence type="ECO:0000256" key="2">
    <source>
        <dbReference type="SAM" id="SignalP"/>
    </source>
</evidence>
<dbReference type="OrthoDB" id="265201at2"/>
<feature type="chain" id="PRO_5022779624" evidence="2">
    <location>
        <begin position="30"/>
        <end position="304"/>
    </location>
</feature>
<keyword evidence="2" id="KW-0732">Signal</keyword>
<dbReference type="InterPro" id="IPR050300">
    <property type="entry name" value="GDXG_lipolytic_enzyme"/>
</dbReference>
<gene>
    <name evidence="4" type="primary">nlhH_8</name>
    <name evidence="4" type="ORF">KOR42_49150</name>
</gene>
<sequence length="304" mass="33074" precursor="true">MKLCSSQCQIAVLLMAFVLPILVPSEVNAQQAPYIKKALESVTVERDIAYVKDGHERQKLDLYVPKSEGDSKLPLVVWVHGGGWAQGSKDRIGSCLWVLKEEFALASVGYRLTDAATFPAQLEDCQAAIKWLKENSGSRGVDPNRIVVWGGSAGGHLVSLLGTTGDPNDPADDISGVIDWYGPSELLTMQVQRTLPVKLDADAPNSFESKLIGGALQENKEKAKKASPVTYVSSDDSPFLIMHGDKDPLVSVTQSKTLHAKLNEAGVPTKLHILRGAGHGGQQFQSESSRKMVREFLNNRLRSE</sequence>
<dbReference type="InterPro" id="IPR049492">
    <property type="entry name" value="BD-FAE-like_dom"/>
</dbReference>
<dbReference type="InterPro" id="IPR029058">
    <property type="entry name" value="AB_hydrolase_fold"/>
</dbReference>
<dbReference type="Pfam" id="PF20434">
    <property type="entry name" value="BD-FAE"/>
    <property type="match status" value="1"/>
</dbReference>
<feature type="signal peptide" evidence="2">
    <location>
        <begin position="1"/>
        <end position="29"/>
    </location>
</feature>
<dbReference type="Gene3D" id="3.40.50.1820">
    <property type="entry name" value="alpha/beta hydrolase"/>
    <property type="match status" value="1"/>
</dbReference>
<dbReference type="SUPFAM" id="SSF53474">
    <property type="entry name" value="alpha/beta-Hydrolases"/>
    <property type="match status" value="1"/>
</dbReference>
<dbReference type="PANTHER" id="PTHR48081:SF13">
    <property type="entry name" value="ALPHA_BETA HYDROLASE"/>
    <property type="match status" value="1"/>
</dbReference>
<evidence type="ECO:0000259" key="3">
    <source>
        <dbReference type="Pfam" id="PF20434"/>
    </source>
</evidence>
<feature type="domain" description="BD-FAE-like" evidence="3">
    <location>
        <begin position="60"/>
        <end position="262"/>
    </location>
</feature>
<proteinExistence type="predicted"/>
<protein>
    <submittedName>
        <fullName evidence="4">Carboxylesterase NlhH</fullName>
        <ecNumber evidence="4">3.1.1.1</ecNumber>
    </submittedName>
</protein>
<dbReference type="EC" id="3.1.1.1" evidence="4"/>
<comment type="caution">
    <text evidence="4">The sequence shown here is derived from an EMBL/GenBank/DDBJ whole genome shotgun (WGS) entry which is preliminary data.</text>
</comment>
<reference evidence="4 5" key="1">
    <citation type="submission" date="2019-02" db="EMBL/GenBank/DDBJ databases">
        <title>Deep-cultivation of Planctomycetes and their phenomic and genomic characterization uncovers novel biology.</title>
        <authorList>
            <person name="Wiegand S."/>
            <person name="Jogler M."/>
            <person name="Boedeker C."/>
            <person name="Pinto D."/>
            <person name="Vollmers J."/>
            <person name="Rivas-Marin E."/>
            <person name="Kohn T."/>
            <person name="Peeters S.H."/>
            <person name="Heuer A."/>
            <person name="Rast P."/>
            <person name="Oberbeckmann S."/>
            <person name="Bunk B."/>
            <person name="Jeske O."/>
            <person name="Meyerdierks A."/>
            <person name="Storesund J.E."/>
            <person name="Kallscheuer N."/>
            <person name="Luecker S."/>
            <person name="Lage O.M."/>
            <person name="Pohl T."/>
            <person name="Merkel B.J."/>
            <person name="Hornburger P."/>
            <person name="Mueller R.-W."/>
            <person name="Bruemmer F."/>
            <person name="Labrenz M."/>
            <person name="Spormann A.M."/>
            <person name="Op Den Camp H."/>
            <person name="Overmann J."/>
            <person name="Amann R."/>
            <person name="Jetten M.S.M."/>
            <person name="Mascher T."/>
            <person name="Medema M.H."/>
            <person name="Devos D.P."/>
            <person name="Kaster A.-K."/>
            <person name="Ovreas L."/>
            <person name="Rohde M."/>
            <person name="Galperin M.Y."/>
            <person name="Jogler C."/>
        </authorList>
    </citation>
    <scope>NUCLEOTIDE SEQUENCE [LARGE SCALE GENOMIC DNA]</scope>
    <source>
        <strain evidence="4 5">KOR42</strain>
    </source>
</reference>
<evidence type="ECO:0000313" key="4">
    <source>
        <dbReference type="EMBL" id="TWT40608.1"/>
    </source>
</evidence>
<dbReference type="PANTHER" id="PTHR48081">
    <property type="entry name" value="AB HYDROLASE SUPERFAMILY PROTEIN C4A8.06C"/>
    <property type="match status" value="1"/>
</dbReference>
<evidence type="ECO:0000256" key="1">
    <source>
        <dbReference type="ARBA" id="ARBA00022801"/>
    </source>
</evidence>
<name>A0A5C5VPP0_9PLAN</name>
<keyword evidence="5" id="KW-1185">Reference proteome</keyword>
<dbReference type="EMBL" id="SIHI01000051">
    <property type="protein sequence ID" value="TWT40608.1"/>
    <property type="molecule type" value="Genomic_DNA"/>
</dbReference>
<dbReference type="AlphaFoldDB" id="A0A5C5VPP0"/>
<keyword evidence="1 4" id="KW-0378">Hydrolase</keyword>